<protein>
    <submittedName>
        <fullName evidence="5">Strictosidine synthase</fullName>
    </submittedName>
</protein>
<dbReference type="Gene3D" id="2.120.10.30">
    <property type="entry name" value="TolB, C-terminal domain"/>
    <property type="match status" value="1"/>
</dbReference>
<evidence type="ECO:0000313" key="6">
    <source>
        <dbReference type="Proteomes" id="UP000190675"/>
    </source>
</evidence>
<proteinExistence type="inferred from homology"/>
<dbReference type="AlphaFoldDB" id="A0A1M5SM23"/>
<feature type="domain" description="Strictosidine synthase conserved region" evidence="4">
    <location>
        <begin position="134"/>
        <end position="211"/>
    </location>
</feature>
<keyword evidence="2" id="KW-0597">Phosphoprotein</keyword>
<dbReference type="PANTHER" id="PTHR10426">
    <property type="entry name" value="STRICTOSIDINE SYNTHASE-RELATED"/>
    <property type="match status" value="1"/>
</dbReference>
<gene>
    <name evidence="5" type="ORF">SAMN05444169_7226</name>
</gene>
<sequence>MSLARDIVDRIFFPNRDVHSIPVLDGGFSPNERLDRARQLGDIFDSPDALVLDGEGTLYVSAGQTIYACTGRDFETRRPFVRIEGKAGGLAWSEMTGLVVCVPERGICTVDGAGKIRGWLEKVDGAAIGCPTAVAVASDGTIFLTDGSRHNTPDQWLPDLMQKRSPSGRLITCDAALTNARVVADGLDWPGGVAVTHDEESVFVTESWSHRLRELERSGGEPRVLVKNFAGYPSRIVRGAGGHYWLAFFALRTQLTEFVLREHAFRARMMASVPPNLWVGPTLGGAFDCREPTQIGRIKKLGIQKPWAPPRSYGLVTRLDARGHAVESFHSRASGQLHGVTAVADDRGRVLVVSKGHGKIAELPVSDERSAGEHDE</sequence>
<evidence type="ECO:0000256" key="3">
    <source>
        <dbReference type="ARBA" id="ARBA00023180"/>
    </source>
</evidence>
<dbReference type="Pfam" id="PF03088">
    <property type="entry name" value="Str_synth"/>
    <property type="match status" value="1"/>
</dbReference>
<organism evidence="5 6">
    <name type="scientific">Bradyrhizobium erythrophlei</name>
    <dbReference type="NCBI Taxonomy" id="1437360"/>
    <lineage>
        <taxon>Bacteria</taxon>
        <taxon>Pseudomonadati</taxon>
        <taxon>Pseudomonadota</taxon>
        <taxon>Alphaproteobacteria</taxon>
        <taxon>Hyphomicrobiales</taxon>
        <taxon>Nitrobacteraceae</taxon>
        <taxon>Bradyrhizobium</taxon>
    </lineage>
</organism>
<dbReference type="InterPro" id="IPR018119">
    <property type="entry name" value="Strictosidine_synth_cons-reg"/>
</dbReference>
<dbReference type="OrthoDB" id="8872498at2"/>
<dbReference type="GO" id="GO:0016787">
    <property type="term" value="F:hydrolase activity"/>
    <property type="evidence" value="ECO:0007669"/>
    <property type="project" value="TreeGrafter"/>
</dbReference>
<dbReference type="RefSeq" id="WP_079570332.1">
    <property type="nucleotide sequence ID" value="NZ_LT670818.1"/>
</dbReference>
<dbReference type="InterPro" id="IPR011042">
    <property type="entry name" value="6-blade_b-propeller_TolB-like"/>
</dbReference>
<evidence type="ECO:0000256" key="2">
    <source>
        <dbReference type="ARBA" id="ARBA00022553"/>
    </source>
</evidence>
<dbReference type="Proteomes" id="UP000190675">
    <property type="component" value="Chromosome I"/>
</dbReference>
<dbReference type="PANTHER" id="PTHR10426:SF88">
    <property type="entry name" value="ADIPOCYTE PLASMA MEMBRANE-ASSOCIATED PROTEIN HEMOMUCIN-RELATED"/>
    <property type="match status" value="1"/>
</dbReference>
<keyword evidence="3" id="KW-0325">Glycoprotein</keyword>
<evidence type="ECO:0000259" key="4">
    <source>
        <dbReference type="Pfam" id="PF03088"/>
    </source>
</evidence>
<accession>A0A1M5SM23</accession>
<dbReference type="EMBL" id="LT670818">
    <property type="protein sequence ID" value="SHH39556.1"/>
    <property type="molecule type" value="Genomic_DNA"/>
</dbReference>
<reference evidence="5 6" key="1">
    <citation type="submission" date="2016-11" db="EMBL/GenBank/DDBJ databases">
        <authorList>
            <person name="Jaros S."/>
            <person name="Januszkiewicz K."/>
            <person name="Wedrychowicz H."/>
        </authorList>
    </citation>
    <scope>NUCLEOTIDE SEQUENCE [LARGE SCALE GENOMIC DNA]</scope>
    <source>
        <strain evidence="5 6">GAS242</strain>
    </source>
</reference>
<comment type="similarity">
    <text evidence="1">Belongs to the strictosidine synthase family.</text>
</comment>
<evidence type="ECO:0000313" key="5">
    <source>
        <dbReference type="EMBL" id="SHH39556.1"/>
    </source>
</evidence>
<evidence type="ECO:0000256" key="1">
    <source>
        <dbReference type="ARBA" id="ARBA00009191"/>
    </source>
</evidence>
<dbReference type="SUPFAM" id="SSF63829">
    <property type="entry name" value="Calcium-dependent phosphotriesterase"/>
    <property type="match status" value="1"/>
</dbReference>
<name>A0A1M5SM23_9BRAD</name>